<evidence type="ECO:0000313" key="5">
    <source>
        <dbReference type="Proteomes" id="UP001061361"/>
    </source>
</evidence>
<accession>A0ABM8AU88</accession>
<proteinExistence type="predicted"/>
<dbReference type="Pfam" id="PF07589">
    <property type="entry name" value="PEP-CTERM"/>
    <property type="match status" value="1"/>
</dbReference>
<keyword evidence="1" id="KW-1133">Transmembrane helix</keyword>
<evidence type="ECO:0000313" key="4">
    <source>
        <dbReference type="EMBL" id="BDQ34999.1"/>
    </source>
</evidence>
<feature type="chain" id="PRO_5045707311" description="Ice-binding protein C-terminal domain-containing protein" evidence="2">
    <location>
        <begin position="22"/>
        <end position="188"/>
    </location>
</feature>
<dbReference type="InterPro" id="IPR022472">
    <property type="entry name" value="VPLPA-CTERM"/>
</dbReference>
<feature type="signal peptide" evidence="2">
    <location>
        <begin position="1"/>
        <end position="21"/>
    </location>
</feature>
<evidence type="ECO:0000256" key="1">
    <source>
        <dbReference type="SAM" id="Phobius"/>
    </source>
</evidence>
<dbReference type="EMBL" id="AP026708">
    <property type="protein sequence ID" value="BDQ34999.1"/>
    <property type="molecule type" value="Genomic_DNA"/>
</dbReference>
<name>A0ABM8AU88_9BACT</name>
<reference evidence="4" key="1">
    <citation type="submission" date="2022-08" db="EMBL/GenBank/DDBJ databases">
        <title>Genome Sequence of the sulphate-reducing bacterium, Pseudodesulfovibrio portus JCM14722.</title>
        <authorList>
            <person name="Kondo R."/>
            <person name="Kataoka T."/>
        </authorList>
    </citation>
    <scope>NUCLEOTIDE SEQUENCE</scope>
    <source>
        <strain evidence="4">JCM 14722</strain>
    </source>
</reference>
<keyword evidence="2" id="KW-0732">Signal</keyword>
<feature type="transmembrane region" description="Helical" evidence="1">
    <location>
        <begin position="165"/>
        <end position="182"/>
    </location>
</feature>
<dbReference type="NCBIfam" id="TIGR03370">
    <property type="entry name" value="VPLPA-CTERM"/>
    <property type="match status" value="1"/>
</dbReference>
<evidence type="ECO:0000259" key="3">
    <source>
        <dbReference type="Pfam" id="PF07589"/>
    </source>
</evidence>
<sequence length="188" mass="20141">MKVVLFKAILFVLAISSYAHAGMIVMNADNAILGFSIDGVAVSLPAESSLGYMGDITTLNVDLDPTVNHVLTWNVHNTGGPIGFLGKVVMNGGETFFSDATTGMWETNFSGTYQIANIDTWNGNLSRYMDDSERAAYGDGYWVAPGSYYAADMLVSFSYTAPTPLPGAVWLLGSGLIGFVGLRRKMNA</sequence>
<keyword evidence="1" id="KW-0812">Transmembrane</keyword>
<organism evidence="4 5">
    <name type="scientific">Pseudodesulfovibrio portus</name>
    <dbReference type="NCBI Taxonomy" id="231439"/>
    <lineage>
        <taxon>Bacteria</taxon>
        <taxon>Pseudomonadati</taxon>
        <taxon>Thermodesulfobacteriota</taxon>
        <taxon>Desulfovibrionia</taxon>
        <taxon>Desulfovibrionales</taxon>
        <taxon>Desulfovibrionaceae</taxon>
    </lineage>
</organism>
<dbReference type="Proteomes" id="UP001061361">
    <property type="component" value="Chromosome"/>
</dbReference>
<feature type="domain" description="Ice-binding protein C-terminal" evidence="3">
    <location>
        <begin position="162"/>
        <end position="185"/>
    </location>
</feature>
<dbReference type="InterPro" id="IPR013424">
    <property type="entry name" value="Ice-binding_C"/>
</dbReference>
<protein>
    <recommendedName>
        <fullName evidence="3">Ice-binding protein C-terminal domain-containing protein</fullName>
    </recommendedName>
</protein>
<keyword evidence="5" id="KW-1185">Reference proteome</keyword>
<dbReference type="RefSeq" id="WP_264981890.1">
    <property type="nucleotide sequence ID" value="NZ_AP026708.1"/>
</dbReference>
<evidence type="ECO:0000256" key="2">
    <source>
        <dbReference type="SAM" id="SignalP"/>
    </source>
</evidence>
<keyword evidence="1" id="KW-0472">Membrane</keyword>
<gene>
    <name evidence="4" type="ORF">JCM14722_25410</name>
</gene>